<dbReference type="Proteomes" id="UP000183371">
    <property type="component" value="Unassembled WGS sequence"/>
</dbReference>
<sequence length="150" mass="16661">MKQPLIKLGLLVVTPILLHTFVPMQVWWPAISYSGFSQSAIEERVVEFDDLTVKVAGEAIVVLSDQQATHIFSERRFSKLQALQKEGRTPASVTMQCKQNTCVAQPSDAHFATFLVTFIALLLAFTTTFGIRYFPTIGGFLDMDTSDTDA</sequence>
<proteinExistence type="predicted"/>
<reference evidence="3" key="1">
    <citation type="submission" date="2016-10" db="EMBL/GenBank/DDBJ databases">
        <authorList>
            <person name="Varghese N."/>
            <person name="Submissions S."/>
        </authorList>
    </citation>
    <scope>NUCLEOTIDE SEQUENCE [LARGE SCALE GENOMIC DNA]</scope>
    <source>
        <strain evidence="3">DSM 17465</strain>
    </source>
</reference>
<feature type="transmembrane region" description="Helical" evidence="1">
    <location>
        <begin position="7"/>
        <end position="28"/>
    </location>
</feature>
<keyword evidence="1" id="KW-1133">Transmembrane helix</keyword>
<gene>
    <name evidence="2" type="ORF">SAMN05444141_101488</name>
</gene>
<dbReference type="RefSeq" id="WP_054782603.1">
    <property type="nucleotide sequence ID" value="NZ_FPBD01000001.1"/>
</dbReference>
<keyword evidence="3" id="KW-1185">Reference proteome</keyword>
<evidence type="ECO:0000313" key="3">
    <source>
        <dbReference type="Proteomes" id="UP000183371"/>
    </source>
</evidence>
<dbReference type="EMBL" id="FPBD01000001">
    <property type="protein sequence ID" value="SFT42706.1"/>
    <property type="molecule type" value="Genomic_DNA"/>
</dbReference>
<protein>
    <submittedName>
        <fullName evidence="2">Uncharacterized protein</fullName>
    </submittedName>
</protein>
<keyword evidence="1" id="KW-0472">Membrane</keyword>
<keyword evidence="1" id="KW-0812">Transmembrane</keyword>
<dbReference type="AlphaFoldDB" id="A0A1I6XWV6"/>
<accession>A0A1I6XWV6</accession>
<feature type="transmembrane region" description="Helical" evidence="1">
    <location>
        <begin position="111"/>
        <end position="134"/>
    </location>
</feature>
<evidence type="ECO:0000313" key="2">
    <source>
        <dbReference type="EMBL" id="SFT42706.1"/>
    </source>
</evidence>
<organism evidence="2 3">
    <name type="scientific">Pseudovibrio denitrificans</name>
    <dbReference type="NCBI Taxonomy" id="258256"/>
    <lineage>
        <taxon>Bacteria</taxon>
        <taxon>Pseudomonadati</taxon>
        <taxon>Pseudomonadota</taxon>
        <taxon>Alphaproteobacteria</taxon>
        <taxon>Hyphomicrobiales</taxon>
        <taxon>Stappiaceae</taxon>
        <taxon>Pseudovibrio</taxon>
    </lineage>
</organism>
<evidence type="ECO:0000256" key="1">
    <source>
        <dbReference type="SAM" id="Phobius"/>
    </source>
</evidence>
<name>A0A1I6XWV6_9HYPH</name>